<sequence>MIIQVIGVSGCGKTTIAKKLSVDLGLPFYDADDFHPQANIDKMRSGKPLNDQDRESWLETLSKNLVEWEKQGGAILACSALKEKYRKILAKGLNNCYWVFLSGSYDLIFDRMRKRKDHYMSEEMLRSQFEALEVPEYGIHVDIDKTPEEIVEIIKSSL</sequence>
<evidence type="ECO:0000256" key="8">
    <source>
        <dbReference type="ARBA" id="ARBA00048090"/>
    </source>
</evidence>
<dbReference type="Pfam" id="PF01202">
    <property type="entry name" value="SKI"/>
    <property type="match status" value="1"/>
</dbReference>
<evidence type="ECO:0000256" key="1">
    <source>
        <dbReference type="ARBA" id="ARBA00004761"/>
    </source>
</evidence>
<dbReference type="SUPFAM" id="SSF52540">
    <property type="entry name" value="P-loop containing nucleoside triphosphate hydrolases"/>
    <property type="match status" value="1"/>
</dbReference>
<dbReference type="PANTHER" id="PTHR43442:SF3">
    <property type="entry name" value="GLUCONOKINASE-RELATED"/>
    <property type="match status" value="1"/>
</dbReference>
<dbReference type="NCBIfam" id="TIGR01313">
    <property type="entry name" value="therm_gnt_kin"/>
    <property type="match status" value="1"/>
</dbReference>
<comment type="catalytic activity">
    <reaction evidence="8 9">
        <text>D-gluconate + ATP = 6-phospho-D-gluconate + ADP + H(+)</text>
        <dbReference type="Rhea" id="RHEA:19433"/>
        <dbReference type="ChEBI" id="CHEBI:15378"/>
        <dbReference type="ChEBI" id="CHEBI:18391"/>
        <dbReference type="ChEBI" id="CHEBI:30616"/>
        <dbReference type="ChEBI" id="CHEBI:58759"/>
        <dbReference type="ChEBI" id="CHEBI:456216"/>
        <dbReference type="EC" id="2.7.1.12"/>
    </reaction>
</comment>
<comment type="similarity">
    <text evidence="2 9">Belongs to the gluconokinase GntK/GntV family.</text>
</comment>
<dbReference type="CDD" id="cd02021">
    <property type="entry name" value="GntK"/>
    <property type="match status" value="1"/>
</dbReference>
<proteinExistence type="inferred from homology"/>
<dbReference type="PANTHER" id="PTHR43442">
    <property type="entry name" value="GLUCONOKINASE-RELATED"/>
    <property type="match status" value="1"/>
</dbReference>
<comment type="caution">
    <text evidence="10">The sequence shown here is derived from an EMBL/GenBank/DDBJ whole genome shotgun (WGS) entry which is preliminary data.</text>
</comment>
<evidence type="ECO:0000256" key="6">
    <source>
        <dbReference type="ARBA" id="ARBA00022777"/>
    </source>
</evidence>
<accession>A0ABU9KZZ5</accession>
<dbReference type="RefSeq" id="WP_342159235.1">
    <property type="nucleotide sequence ID" value="NZ_JBCDNA010000001.1"/>
</dbReference>
<protein>
    <recommendedName>
        <fullName evidence="3 9">Gluconokinase</fullName>
        <ecNumber evidence="3 9">2.7.1.12</ecNumber>
    </recommendedName>
</protein>
<evidence type="ECO:0000256" key="5">
    <source>
        <dbReference type="ARBA" id="ARBA00022741"/>
    </source>
</evidence>
<comment type="pathway">
    <text evidence="1">Carbohydrate acid metabolism.</text>
</comment>
<keyword evidence="6 9" id="KW-0418">Kinase</keyword>
<evidence type="ECO:0000313" key="10">
    <source>
        <dbReference type="EMBL" id="MEL4455413.1"/>
    </source>
</evidence>
<keyword evidence="5 9" id="KW-0547">Nucleotide-binding</keyword>
<dbReference type="InterPro" id="IPR031322">
    <property type="entry name" value="Shikimate/glucono_kinase"/>
</dbReference>
<keyword evidence="7 9" id="KW-0067">ATP-binding</keyword>
<dbReference type="Proteomes" id="UP001474120">
    <property type="component" value="Unassembled WGS sequence"/>
</dbReference>
<evidence type="ECO:0000256" key="7">
    <source>
        <dbReference type="ARBA" id="ARBA00022840"/>
    </source>
</evidence>
<evidence type="ECO:0000256" key="4">
    <source>
        <dbReference type="ARBA" id="ARBA00022679"/>
    </source>
</evidence>
<keyword evidence="11" id="KW-1185">Reference proteome</keyword>
<keyword evidence="4 9" id="KW-0808">Transferase</keyword>
<dbReference type="InterPro" id="IPR006001">
    <property type="entry name" value="Therm_gnt_kin"/>
</dbReference>
<name>A0ABU9KZZ5_9FLAO</name>
<dbReference type="InterPro" id="IPR027417">
    <property type="entry name" value="P-loop_NTPase"/>
</dbReference>
<reference evidence="10 11" key="1">
    <citation type="submission" date="2024-04" db="EMBL/GenBank/DDBJ databases">
        <title>whole genome sequencing of Lutimonas vermicola strain IMCC1616.</title>
        <authorList>
            <person name="Bae S.S."/>
        </authorList>
    </citation>
    <scope>NUCLEOTIDE SEQUENCE [LARGE SCALE GENOMIC DNA]</scope>
    <source>
        <strain evidence="10 11">IMCC1616</strain>
    </source>
</reference>
<dbReference type="Gene3D" id="3.40.50.300">
    <property type="entry name" value="P-loop containing nucleotide triphosphate hydrolases"/>
    <property type="match status" value="1"/>
</dbReference>
<gene>
    <name evidence="10" type="ORF">AABB81_05860</name>
</gene>
<evidence type="ECO:0000313" key="11">
    <source>
        <dbReference type="Proteomes" id="UP001474120"/>
    </source>
</evidence>
<dbReference type="EC" id="2.7.1.12" evidence="3 9"/>
<dbReference type="EMBL" id="JBCDNA010000001">
    <property type="protein sequence ID" value="MEL4455413.1"/>
    <property type="molecule type" value="Genomic_DNA"/>
</dbReference>
<dbReference type="GO" id="GO:0046316">
    <property type="term" value="F:gluconokinase activity"/>
    <property type="evidence" value="ECO:0007669"/>
    <property type="project" value="UniProtKB-EC"/>
</dbReference>
<evidence type="ECO:0000256" key="2">
    <source>
        <dbReference type="ARBA" id="ARBA00008420"/>
    </source>
</evidence>
<evidence type="ECO:0000256" key="3">
    <source>
        <dbReference type="ARBA" id="ARBA00012054"/>
    </source>
</evidence>
<evidence type="ECO:0000256" key="9">
    <source>
        <dbReference type="RuleBase" id="RU363066"/>
    </source>
</evidence>
<organism evidence="10 11">
    <name type="scientific">Lutimonas vermicola</name>
    <dbReference type="NCBI Taxonomy" id="414288"/>
    <lineage>
        <taxon>Bacteria</taxon>
        <taxon>Pseudomonadati</taxon>
        <taxon>Bacteroidota</taxon>
        <taxon>Flavobacteriia</taxon>
        <taxon>Flavobacteriales</taxon>
        <taxon>Flavobacteriaceae</taxon>
        <taxon>Lutimonas</taxon>
    </lineage>
</organism>